<proteinExistence type="predicted"/>
<keyword evidence="2" id="KW-1133">Transmembrane helix</keyword>
<protein>
    <recommendedName>
        <fullName evidence="3">DUF6535 domain-containing protein</fullName>
    </recommendedName>
</protein>
<keyword evidence="2" id="KW-0472">Membrane</keyword>
<dbReference type="EMBL" id="LATX01002493">
    <property type="protein sequence ID" value="KTB28228.1"/>
    <property type="molecule type" value="Genomic_DNA"/>
</dbReference>
<reference evidence="4 5" key="1">
    <citation type="submission" date="2015-12" db="EMBL/GenBank/DDBJ databases">
        <title>Draft genome sequence of Moniliophthora roreri, the causal agent of frosty pod rot of cacao.</title>
        <authorList>
            <person name="Aime M.C."/>
            <person name="Diaz-Valderrama J.R."/>
            <person name="Kijpornyongpan T."/>
            <person name="Phillips-Mora W."/>
        </authorList>
    </citation>
    <scope>NUCLEOTIDE SEQUENCE [LARGE SCALE GENOMIC DNA]</scope>
    <source>
        <strain evidence="4 5">MCA 2952</strain>
    </source>
</reference>
<accession>A0A0W0EVZ6</accession>
<evidence type="ECO:0000256" key="2">
    <source>
        <dbReference type="SAM" id="Phobius"/>
    </source>
</evidence>
<evidence type="ECO:0000256" key="1">
    <source>
        <dbReference type="SAM" id="MobiDB-lite"/>
    </source>
</evidence>
<dbReference type="Proteomes" id="UP000054988">
    <property type="component" value="Unassembled WGS sequence"/>
</dbReference>
<organism evidence="4 5">
    <name type="scientific">Moniliophthora roreri</name>
    <name type="common">Frosty pod rot fungus</name>
    <name type="synonym">Monilia roreri</name>
    <dbReference type="NCBI Taxonomy" id="221103"/>
    <lineage>
        <taxon>Eukaryota</taxon>
        <taxon>Fungi</taxon>
        <taxon>Dikarya</taxon>
        <taxon>Basidiomycota</taxon>
        <taxon>Agaricomycotina</taxon>
        <taxon>Agaricomycetes</taxon>
        <taxon>Agaricomycetidae</taxon>
        <taxon>Agaricales</taxon>
        <taxon>Marasmiineae</taxon>
        <taxon>Marasmiaceae</taxon>
        <taxon>Moniliophthora</taxon>
    </lineage>
</organism>
<feature type="transmembrane region" description="Helical" evidence="2">
    <location>
        <begin position="112"/>
        <end position="134"/>
    </location>
</feature>
<dbReference type="InterPro" id="IPR045338">
    <property type="entry name" value="DUF6535"/>
</dbReference>
<dbReference type="eggNOG" id="ENOG502SN69">
    <property type="taxonomic scope" value="Eukaryota"/>
</dbReference>
<dbReference type="Pfam" id="PF20153">
    <property type="entry name" value="DUF6535"/>
    <property type="match status" value="1"/>
</dbReference>
<feature type="transmembrane region" description="Helical" evidence="2">
    <location>
        <begin position="170"/>
        <end position="189"/>
    </location>
</feature>
<dbReference type="AlphaFoldDB" id="A0A0W0EVZ6"/>
<feature type="transmembrane region" description="Helical" evidence="2">
    <location>
        <begin position="48"/>
        <end position="65"/>
    </location>
</feature>
<feature type="domain" description="DUF6535" evidence="3">
    <location>
        <begin position="24"/>
        <end position="198"/>
    </location>
</feature>
<feature type="region of interest" description="Disordered" evidence="1">
    <location>
        <begin position="599"/>
        <end position="623"/>
    </location>
</feature>
<keyword evidence="2" id="KW-0812">Transmembrane</keyword>
<comment type="caution">
    <text evidence="4">The sequence shown here is derived from an EMBL/GenBank/DDBJ whole genome shotgun (WGS) entry which is preliminary data.</text>
</comment>
<evidence type="ECO:0000259" key="3">
    <source>
        <dbReference type="Pfam" id="PF20153"/>
    </source>
</evidence>
<gene>
    <name evidence="4" type="ORF">WG66_19205</name>
</gene>
<evidence type="ECO:0000313" key="5">
    <source>
        <dbReference type="Proteomes" id="UP000054988"/>
    </source>
</evidence>
<name>A0A0W0EVZ6_MONRR</name>
<sequence>MADSTHEPPAAPVPGKQYTVQQSWAALLKMVDKYDEDMVKNWKEDIDTLLVFAGLFSAVVTAFAIESYKWLSKDPEDTTVALLTQISQQLRDPNMNVTRSDSETFHPDASSVLINCFWFLSLILALMSGLLALLCKQWLREHTRETHTRTAAEALALRQLRRDSLEKWRVPQLVATTPILLEIALLLFFAGLLDLAWTRNLAVFVACMVAVGLGAGFYIITALLPLITNIYADICQKSDEILPFRFICPYKSPQAWAVYHFSCMILRRLPFVGSYLFNKGYSWWMAVTPPRDWSFSDMRVLTAFDMNPAPLDLKVYELRALDWATRMFQDSPSMVPHFKNIFPSLSLYPSVVMTGILNYWTLAMWEDFRLEDVQEELSDMTKFQETRRQGLGWYTTVSRAPSIPDPILHSKAGIQVLFSHQYWFWLIENISVNAVRDLGDSISRFQNEGLPKVINLRFFVPFSIARKLWAHPKFEIRQESLSLIPIYKKSWRAYPGSEEEGDERLAFIAALIKHLGREDDNGPQSCLLANPLGLEFIRFIHNEIIHHRLYEYPEWEPVGHRRMLIEEWKAATRSIDGLDSIPEVSARPSIKIAHPGFNGNAVPGQENHDTLEMNQLGTRLPNP</sequence>
<evidence type="ECO:0000313" key="4">
    <source>
        <dbReference type="EMBL" id="KTB28228.1"/>
    </source>
</evidence>
<feature type="transmembrane region" description="Helical" evidence="2">
    <location>
        <begin position="201"/>
        <end position="227"/>
    </location>
</feature>